<dbReference type="InterPro" id="IPR011008">
    <property type="entry name" value="Dimeric_a/b-barrel"/>
</dbReference>
<evidence type="ECO:0000313" key="2">
    <source>
        <dbReference type="EMBL" id="NJC35436.1"/>
    </source>
</evidence>
<organism evidence="2 3">
    <name type="scientific">Sphingomonas jejuensis</name>
    <dbReference type="NCBI Taxonomy" id="904715"/>
    <lineage>
        <taxon>Bacteria</taxon>
        <taxon>Pseudomonadati</taxon>
        <taxon>Pseudomonadota</taxon>
        <taxon>Alphaproteobacteria</taxon>
        <taxon>Sphingomonadales</taxon>
        <taxon>Sphingomonadaceae</taxon>
        <taxon>Sphingomonas</taxon>
    </lineage>
</organism>
<keyword evidence="2" id="KW-0560">Oxidoreductase</keyword>
<keyword evidence="3" id="KW-1185">Reference proteome</keyword>
<dbReference type="EMBL" id="JAATJE010000004">
    <property type="protein sequence ID" value="NJC35436.1"/>
    <property type="molecule type" value="Genomic_DNA"/>
</dbReference>
<reference evidence="2 3" key="1">
    <citation type="submission" date="2020-03" db="EMBL/GenBank/DDBJ databases">
        <title>Genomic Encyclopedia of Type Strains, Phase IV (KMG-IV): sequencing the most valuable type-strain genomes for metagenomic binning, comparative biology and taxonomic classification.</title>
        <authorList>
            <person name="Goeker M."/>
        </authorList>
    </citation>
    <scope>NUCLEOTIDE SEQUENCE [LARGE SCALE GENOMIC DNA]</scope>
    <source>
        <strain evidence="2 3">DSM 27651</strain>
    </source>
</reference>
<protein>
    <submittedName>
        <fullName evidence="2">Quinol monooxygenase YgiN</fullName>
    </submittedName>
</protein>
<dbReference type="Gene3D" id="3.30.70.100">
    <property type="match status" value="1"/>
</dbReference>
<dbReference type="InterPro" id="IPR007138">
    <property type="entry name" value="ABM_dom"/>
</dbReference>
<keyword evidence="2" id="KW-0503">Monooxygenase</keyword>
<evidence type="ECO:0000259" key="1">
    <source>
        <dbReference type="Pfam" id="PF03992"/>
    </source>
</evidence>
<feature type="domain" description="ABM" evidence="1">
    <location>
        <begin position="25"/>
        <end position="89"/>
    </location>
</feature>
<accession>A0ABX0XRX4</accession>
<name>A0ABX0XRX4_9SPHN</name>
<dbReference type="Proteomes" id="UP000734218">
    <property type="component" value="Unassembled WGS sequence"/>
</dbReference>
<gene>
    <name evidence="2" type="ORF">GGR88_002965</name>
</gene>
<dbReference type="Pfam" id="PF03992">
    <property type="entry name" value="ABM"/>
    <property type="match status" value="1"/>
</dbReference>
<dbReference type="SUPFAM" id="SSF54909">
    <property type="entry name" value="Dimeric alpha+beta barrel"/>
    <property type="match status" value="1"/>
</dbReference>
<comment type="caution">
    <text evidence="2">The sequence shown here is derived from an EMBL/GenBank/DDBJ whole genome shotgun (WGS) entry which is preliminary data.</text>
</comment>
<sequence>MPDRVPPVRSFASGRERLTSSVYKVDKFAVPAASIDAFVAKLTETHAFLDDMEGCIQNLILTQESGPGGYNIVTIVEWRDQACLDRARSLAAERYRESGFEPATMIDALGIRADLGNYRVVEH</sequence>
<dbReference type="RefSeq" id="WP_051163864.1">
    <property type="nucleotide sequence ID" value="NZ_JAATJE010000004.1"/>
</dbReference>
<evidence type="ECO:0000313" key="3">
    <source>
        <dbReference type="Proteomes" id="UP000734218"/>
    </source>
</evidence>
<dbReference type="GO" id="GO:0004497">
    <property type="term" value="F:monooxygenase activity"/>
    <property type="evidence" value="ECO:0007669"/>
    <property type="project" value="UniProtKB-KW"/>
</dbReference>
<proteinExistence type="predicted"/>